<keyword evidence="1" id="KW-0812">Transmembrane</keyword>
<keyword evidence="1" id="KW-0472">Membrane</keyword>
<evidence type="ECO:0000313" key="2">
    <source>
        <dbReference type="EMBL" id="SVE51594.1"/>
    </source>
</evidence>
<protein>
    <submittedName>
        <fullName evidence="2">Uncharacterized protein</fullName>
    </submittedName>
</protein>
<dbReference type="AlphaFoldDB" id="A0A383E4S8"/>
<feature type="transmembrane region" description="Helical" evidence="1">
    <location>
        <begin position="31"/>
        <end position="50"/>
    </location>
</feature>
<organism evidence="2">
    <name type="scientific">marine metagenome</name>
    <dbReference type="NCBI Taxonomy" id="408172"/>
    <lineage>
        <taxon>unclassified sequences</taxon>
        <taxon>metagenomes</taxon>
        <taxon>ecological metagenomes</taxon>
    </lineage>
</organism>
<name>A0A383E4S8_9ZZZZ</name>
<sequence length="69" mass="7907">MGMMQFIKGHAKDFQQGGTTVSKIKLLFREIFKLPLYILAIPTVLIIRLIRPWLLVRLGGLISTRIGHF</sequence>
<evidence type="ECO:0000256" key="1">
    <source>
        <dbReference type="SAM" id="Phobius"/>
    </source>
</evidence>
<accession>A0A383E4S8</accession>
<reference evidence="2" key="1">
    <citation type="submission" date="2018-05" db="EMBL/GenBank/DDBJ databases">
        <authorList>
            <person name="Lanie J.A."/>
            <person name="Ng W.-L."/>
            <person name="Kazmierczak K.M."/>
            <person name="Andrzejewski T.M."/>
            <person name="Davidsen T.M."/>
            <person name="Wayne K.J."/>
            <person name="Tettelin H."/>
            <person name="Glass J.I."/>
            <person name="Rusch D."/>
            <person name="Podicherti R."/>
            <person name="Tsui H.-C.T."/>
            <person name="Winkler M.E."/>
        </authorList>
    </citation>
    <scope>NUCLEOTIDE SEQUENCE</scope>
</reference>
<gene>
    <name evidence="2" type="ORF">METZ01_LOCUS504448</name>
</gene>
<dbReference type="EMBL" id="UINC01222696">
    <property type="protein sequence ID" value="SVE51594.1"/>
    <property type="molecule type" value="Genomic_DNA"/>
</dbReference>
<feature type="non-terminal residue" evidence="2">
    <location>
        <position position="69"/>
    </location>
</feature>
<keyword evidence="1" id="KW-1133">Transmembrane helix</keyword>
<proteinExistence type="predicted"/>